<dbReference type="EMBL" id="CADIJQ010000009">
    <property type="protein sequence ID" value="CAB3731754.1"/>
    <property type="molecule type" value="Genomic_DNA"/>
</dbReference>
<evidence type="ECO:0000259" key="2">
    <source>
        <dbReference type="Pfam" id="PF16220"/>
    </source>
</evidence>
<keyword evidence="4" id="KW-1185">Reference proteome</keyword>
<dbReference type="AlphaFoldDB" id="A0A6S7AHN7"/>
<evidence type="ECO:0000313" key="4">
    <source>
        <dbReference type="Proteomes" id="UP000494269"/>
    </source>
</evidence>
<evidence type="ECO:0000259" key="1">
    <source>
        <dbReference type="Pfam" id="PF04773"/>
    </source>
</evidence>
<organism evidence="3 4">
    <name type="scientific">Achromobacter kerstersii</name>
    <dbReference type="NCBI Taxonomy" id="1353890"/>
    <lineage>
        <taxon>Bacteria</taxon>
        <taxon>Pseudomonadati</taxon>
        <taxon>Pseudomonadota</taxon>
        <taxon>Betaproteobacteria</taxon>
        <taxon>Burkholderiales</taxon>
        <taxon>Alcaligenaceae</taxon>
        <taxon>Achromobacter</taxon>
    </lineage>
</organism>
<feature type="domain" description="FecR protein" evidence="1">
    <location>
        <begin position="127"/>
        <end position="219"/>
    </location>
</feature>
<dbReference type="PANTHER" id="PTHR30273:SF2">
    <property type="entry name" value="PROTEIN FECR"/>
    <property type="match status" value="1"/>
</dbReference>
<accession>A0A6S7AHN7</accession>
<evidence type="ECO:0000313" key="3">
    <source>
        <dbReference type="EMBL" id="CAB3731754.1"/>
    </source>
</evidence>
<dbReference type="Pfam" id="PF16220">
    <property type="entry name" value="DUF4880"/>
    <property type="match status" value="1"/>
</dbReference>
<dbReference type="Gene3D" id="2.60.120.1440">
    <property type="match status" value="1"/>
</dbReference>
<proteinExistence type="predicted"/>
<dbReference type="InterPro" id="IPR006860">
    <property type="entry name" value="FecR"/>
</dbReference>
<dbReference type="RefSeq" id="WP_175171177.1">
    <property type="nucleotide sequence ID" value="NZ_CADIJQ010000009.1"/>
</dbReference>
<dbReference type="GO" id="GO:0016989">
    <property type="term" value="F:sigma factor antagonist activity"/>
    <property type="evidence" value="ECO:0007669"/>
    <property type="project" value="TreeGrafter"/>
</dbReference>
<dbReference type="InterPro" id="IPR012373">
    <property type="entry name" value="Ferrdict_sens_TM"/>
</dbReference>
<protein>
    <submittedName>
        <fullName evidence="3">Protein FecR</fullName>
    </submittedName>
</protein>
<gene>
    <name evidence="3" type="primary">fecR_14</name>
    <name evidence="3" type="ORF">LMG3441_04738</name>
</gene>
<dbReference type="InterPro" id="IPR032623">
    <property type="entry name" value="FecR_N"/>
</dbReference>
<name>A0A6S7AHN7_9BURK</name>
<dbReference type="PIRSF" id="PIRSF018266">
    <property type="entry name" value="FecR"/>
    <property type="match status" value="1"/>
</dbReference>
<dbReference type="Proteomes" id="UP000494269">
    <property type="component" value="Unassembled WGS sequence"/>
</dbReference>
<sequence length="334" mass="36290">MADAAMLSKRAPDGLPVDRKRLAQAADWMARLQGEPSDATVAACLRWRQAHPDNETIWQRMCAMRGDLAARCAVATPAVAVELIERAAMRRARRDALKWMVTGGAVAGLAWAAEPWERWPVLLADQRTGTGELRTLTLDDGTRIVMGPGTALDLRLDQRPRSLVLRSGEILITSASSNDLGPLSVMTRDGVLTPVGTRYSVRDNGDDLGYEIAVFEGAVDIVARADGRVTRVLAGQHTALQALGAGPVLPVAPGADAWTHGMLLADRMPLSDFVAQLARYRTGVLRCDPAIARLEVVGTYPLADTDSILTMLPRVLPVRVHYRTRYWVTLSAAR</sequence>
<dbReference type="Pfam" id="PF04773">
    <property type="entry name" value="FecR"/>
    <property type="match status" value="1"/>
</dbReference>
<feature type="domain" description="FecR N-terminal" evidence="2">
    <location>
        <begin position="24"/>
        <end position="63"/>
    </location>
</feature>
<dbReference type="PANTHER" id="PTHR30273">
    <property type="entry name" value="PERIPLASMIC SIGNAL SENSOR AND SIGMA FACTOR ACTIVATOR FECR-RELATED"/>
    <property type="match status" value="1"/>
</dbReference>
<reference evidence="3 4" key="1">
    <citation type="submission" date="2020-04" db="EMBL/GenBank/DDBJ databases">
        <authorList>
            <person name="De Canck E."/>
        </authorList>
    </citation>
    <scope>NUCLEOTIDE SEQUENCE [LARGE SCALE GENOMIC DNA]</scope>
    <source>
        <strain evidence="3 4">LMG 3441</strain>
    </source>
</reference>